<evidence type="ECO:0000259" key="13">
    <source>
        <dbReference type="PROSITE" id="PS50893"/>
    </source>
</evidence>
<feature type="domain" description="ABC transporter" evidence="13">
    <location>
        <begin position="385"/>
        <end position="607"/>
    </location>
</feature>
<dbReference type="Proteomes" id="UP000014680">
    <property type="component" value="Unassembled WGS sequence"/>
</dbReference>
<keyword evidence="7" id="KW-0067">ATP-binding</keyword>
<feature type="transmembrane region" description="Helical" evidence="12">
    <location>
        <begin position="661"/>
        <end position="689"/>
    </location>
</feature>
<evidence type="ECO:0000256" key="3">
    <source>
        <dbReference type="ARBA" id="ARBA00022448"/>
    </source>
</evidence>
<evidence type="ECO:0000256" key="9">
    <source>
        <dbReference type="ARBA" id="ARBA00023136"/>
    </source>
</evidence>
<dbReference type="SUPFAM" id="SSF90123">
    <property type="entry name" value="ABC transporter transmembrane region"/>
    <property type="match status" value="2"/>
</dbReference>
<dbReference type="AlphaFoldDB" id="L7FPU6"/>
<dbReference type="CDD" id="cd03250">
    <property type="entry name" value="ABCC_MRP_domain1"/>
    <property type="match status" value="1"/>
</dbReference>
<dbReference type="CDD" id="cd03244">
    <property type="entry name" value="ABCC_MRP_domain2"/>
    <property type="match status" value="1"/>
</dbReference>
<feature type="domain" description="ABC transmembrane type-1" evidence="14">
    <location>
        <begin position="84"/>
        <end position="345"/>
    </location>
</feature>
<evidence type="ECO:0000256" key="5">
    <source>
        <dbReference type="ARBA" id="ARBA00022737"/>
    </source>
</evidence>
<dbReference type="InterPro" id="IPR044726">
    <property type="entry name" value="ABCC_6TM_D2"/>
</dbReference>
<dbReference type="GO" id="GO:0016020">
    <property type="term" value="C:membrane"/>
    <property type="evidence" value="ECO:0007669"/>
    <property type="project" value="UniProtKB-SubCell"/>
</dbReference>
<dbReference type="FunFam" id="3.40.50.300:FF:001172">
    <property type="entry name" value="Cystic fibrosis transmembrane conductance regulator"/>
    <property type="match status" value="1"/>
</dbReference>
<feature type="transmembrane region" description="Helical" evidence="12">
    <location>
        <begin position="780"/>
        <end position="801"/>
    </location>
</feature>
<dbReference type="InterPro" id="IPR036640">
    <property type="entry name" value="ABC1_TM_sf"/>
</dbReference>
<evidence type="ECO:0000256" key="4">
    <source>
        <dbReference type="ARBA" id="ARBA00022692"/>
    </source>
</evidence>
<dbReference type="KEGG" id="eiv:EIN_117340"/>
<dbReference type="InterPro" id="IPR003439">
    <property type="entry name" value="ABC_transporter-like_ATP-bd"/>
</dbReference>
<protein>
    <submittedName>
        <fullName evidence="15">Metal resistance protein YCF1, putative</fullName>
    </submittedName>
</protein>
<name>L7FPU6_ENTIV</name>
<feature type="transmembrane region" description="Helical" evidence="12">
    <location>
        <begin position="99"/>
        <end position="121"/>
    </location>
</feature>
<dbReference type="GO" id="GO:0140359">
    <property type="term" value="F:ABC-type transporter activity"/>
    <property type="evidence" value="ECO:0007669"/>
    <property type="project" value="InterPro"/>
</dbReference>
<dbReference type="Pfam" id="PF00664">
    <property type="entry name" value="ABC_membrane"/>
    <property type="match status" value="2"/>
</dbReference>
<organism evidence="15 16">
    <name type="scientific">Entamoeba invadens IP1</name>
    <dbReference type="NCBI Taxonomy" id="370355"/>
    <lineage>
        <taxon>Eukaryota</taxon>
        <taxon>Amoebozoa</taxon>
        <taxon>Evosea</taxon>
        <taxon>Archamoebae</taxon>
        <taxon>Mastigamoebida</taxon>
        <taxon>Entamoebidae</taxon>
        <taxon>Entamoeba</taxon>
    </lineage>
</organism>
<dbReference type="SUPFAM" id="SSF52540">
    <property type="entry name" value="P-loop containing nucleoside triphosphate hydrolases"/>
    <property type="match status" value="2"/>
</dbReference>
<dbReference type="PANTHER" id="PTHR24223:SF456">
    <property type="entry name" value="MULTIDRUG RESISTANCE-ASSOCIATED PROTEIN LETHAL(2)03659"/>
    <property type="match status" value="1"/>
</dbReference>
<keyword evidence="9 12" id="KW-0472">Membrane</keyword>
<evidence type="ECO:0000313" key="16">
    <source>
        <dbReference type="Proteomes" id="UP000014680"/>
    </source>
</evidence>
<dbReference type="VEuPathDB" id="AmoebaDB:EIN_117340"/>
<feature type="domain" description="ABC transporter" evidence="13">
    <location>
        <begin position="990"/>
        <end position="1224"/>
    </location>
</feature>
<accession>L7FPU6</accession>
<keyword evidence="8 12" id="KW-1133">Transmembrane helix</keyword>
<dbReference type="InterPro" id="IPR050173">
    <property type="entry name" value="ABC_transporter_C-like"/>
</dbReference>
<evidence type="ECO:0000256" key="11">
    <source>
        <dbReference type="SAM" id="MobiDB-lite"/>
    </source>
</evidence>
<dbReference type="EMBL" id="KB206391">
    <property type="protein sequence ID" value="ELP92210.1"/>
    <property type="molecule type" value="Genomic_DNA"/>
</dbReference>
<dbReference type="SMART" id="SM00382">
    <property type="entry name" value="AAA"/>
    <property type="match status" value="2"/>
</dbReference>
<dbReference type="PANTHER" id="PTHR24223">
    <property type="entry name" value="ATP-BINDING CASSETTE SUB-FAMILY C"/>
    <property type="match status" value="1"/>
</dbReference>
<evidence type="ECO:0000256" key="8">
    <source>
        <dbReference type="ARBA" id="ARBA00022989"/>
    </source>
</evidence>
<comment type="subcellular location">
    <subcellularLocation>
        <location evidence="1">Membrane</location>
        <topology evidence="1">Multi-pass membrane protein</topology>
    </subcellularLocation>
</comment>
<evidence type="ECO:0000256" key="1">
    <source>
        <dbReference type="ARBA" id="ARBA00004141"/>
    </source>
</evidence>
<dbReference type="GO" id="GO:0005524">
    <property type="term" value="F:ATP binding"/>
    <property type="evidence" value="ECO:0007669"/>
    <property type="project" value="UniProtKB-KW"/>
</dbReference>
<feature type="transmembrane region" description="Helical" evidence="12">
    <location>
        <begin position="898"/>
        <end position="931"/>
    </location>
</feature>
<dbReference type="Gene3D" id="3.40.50.300">
    <property type="entry name" value="P-loop containing nucleotide triphosphate hydrolases"/>
    <property type="match status" value="2"/>
</dbReference>
<evidence type="ECO:0000313" key="15">
    <source>
        <dbReference type="EMBL" id="ELP92210.1"/>
    </source>
</evidence>
<dbReference type="FunFam" id="1.20.1560.10:FF:000013">
    <property type="entry name" value="ABC transporter C family member 2"/>
    <property type="match status" value="1"/>
</dbReference>
<dbReference type="GO" id="GO:0016887">
    <property type="term" value="F:ATP hydrolysis activity"/>
    <property type="evidence" value="ECO:0007669"/>
    <property type="project" value="InterPro"/>
</dbReference>
<reference evidence="15 16" key="1">
    <citation type="submission" date="2012-10" db="EMBL/GenBank/DDBJ databases">
        <authorList>
            <person name="Zafar N."/>
            <person name="Inman J."/>
            <person name="Hall N."/>
            <person name="Lorenzi H."/>
            <person name="Caler E."/>
        </authorList>
    </citation>
    <scope>NUCLEOTIDE SEQUENCE [LARGE SCALE GENOMIC DNA]</scope>
    <source>
        <strain evidence="15 16">IP1</strain>
    </source>
</reference>
<dbReference type="PROSITE" id="PS00211">
    <property type="entry name" value="ABC_TRANSPORTER_1"/>
    <property type="match status" value="1"/>
</dbReference>
<keyword evidence="4 12" id="KW-0812">Transmembrane</keyword>
<comment type="similarity">
    <text evidence="2">Belongs to the ABC transporter superfamily. ABCC family. Conjugate transporter (TC 3.A.1.208) subfamily.</text>
</comment>
<evidence type="ECO:0000256" key="12">
    <source>
        <dbReference type="SAM" id="Phobius"/>
    </source>
</evidence>
<evidence type="ECO:0000256" key="2">
    <source>
        <dbReference type="ARBA" id="ARBA00009726"/>
    </source>
</evidence>
<dbReference type="Pfam" id="PF00005">
    <property type="entry name" value="ABC_tran"/>
    <property type="match status" value="2"/>
</dbReference>
<dbReference type="InterPro" id="IPR011527">
    <property type="entry name" value="ABC1_TM_dom"/>
</dbReference>
<dbReference type="CDD" id="cd18580">
    <property type="entry name" value="ABC_6TM_ABCC_D2"/>
    <property type="match status" value="1"/>
</dbReference>
<dbReference type="InterPro" id="IPR017871">
    <property type="entry name" value="ABC_transporter-like_CS"/>
</dbReference>
<dbReference type="PROSITE" id="PS50893">
    <property type="entry name" value="ABC_TRANSPORTER_2"/>
    <property type="match status" value="2"/>
</dbReference>
<dbReference type="OMA" id="RRRYILW"/>
<feature type="transmembrane region" description="Helical" evidence="12">
    <location>
        <begin position="709"/>
        <end position="733"/>
    </location>
</feature>
<evidence type="ECO:0000256" key="10">
    <source>
        <dbReference type="ARBA" id="ARBA00023180"/>
    </source>
</evidence>
<dbReference type="OrthoDB" id="6500128at2759"/>
<dbReference type="CDD" id="cd18579">
    <property type="entry name" value="ABC_6TM_ABCC_D1"/>
    <property type="match status" value="1"/>
</dbReference>
<feature type="transmembrane region" description="Helical" evidence="12">
    <location>
        <begin position="178"/>
        <end position="197"/>
    </location>
</feature>
<keyword evidence="6" id="KW-0547">Nucleotide-binding</keyword>
<dbReference type="Gene3D" id="1.20.1560.10">
    <property type="entry name" value="ABC transporter type 1, transmembrane domain"/>
    <property type="match status" value="2"/>
</dbReference>
<evidence type="ECO:0000256" key="6">
    <source>
        <dbReference type="ARBA" id="ARBA00022741"/>
    </source>
</evidence>
<keyword evidence="5" id="KW-0677">Repeat</keyword>
<dbReference type="InterPro" id="IPR027417">
    <property type="entry name" value="P-loop_NTPase"/>
</dbReference>
<feature type="transmembrane region" description="Helical" evidence="12">
    <location>
        <begin position="203"/>
        <end position="223"/>
    </location>
</feature>
<evidence type="ECO:0000256" key="7">
    <source>
        <dbReference type="ARBA" id="ARBA00022840"/>
    </source>
</evidence>
<keyword evidence="3" id="KW-0813">Transport</keyword>
<dbReference type="InterPro" id="IPR003593">
    <property type="entry name" value="AAA+_ATPase"/>
</dbReference>
<dbReference type="InterPro" id="IPR044746">
    <property type="entry name" value="ABCC_6TM_D1"/>
</dbReference>
<feature type="compositionally biased region" description="Basic and acidic residues" evidence="11">
    <location>
        <begin position="1230"/>
        <end position="1269"/>
    </location>
</feature>
<feature type="transmembrane region" description="Helical" evidence="12">
    <location>
        <begin position="297"/>
        <end position="315"/>
    </location>
</feature>
<feature type="transmembrane region" description="Helical" evidence="12">
    <location>
        <begin position="807"/>
        <end position="826"/>
    </location>
</feature>
<keyword evidence="16" id="KW-1185">Reference proteome</keyword>
<feature type="region of interest" description="Disordered" evidence="11">
    <location>
        <begin position="1226"/>
        <end position="1277"/>
    </location>
</feature>
<proteinExistence type="inferred from homology"/>
<gene>
    <name evidence="15" type="ORF">EIN_117340</name>
</gene>
<feature type="transmembrane region" description="Helical" evidence="12">
    <location>
        <begin position="39"/>
        <end position="59"/>
    </location>
</feature>
<dbReference type="GeneID" id="14891188"/>
<feature type="domain" description="ABC transmembrane type-1" evidence="14">
    <location>
        <begin position="665"/>
        <end position="949"/>
    </location>
</feature>
<dbReference type="FunFam" id="3.40.50.300:FF:000997">
    <property type="entry name" value="Multidrug resistance-associated protein 1"/>
    <property type="match status" value="1"/>
</dbReference>
<keyword evidence="10" id="KW-0325">Glycoprotein</keyword>
<dbReference type="RefSeq" id="XP_004258981.1">
    <property type="nucleotide sequence ID" value="XM_004258933.1"/>
</dbReference>
<evidence type="ECO:0000259" key="14">
    <source>
        <dbReference type="PROSITE" id="PS50929"/>
    </source>
</evidence>
<sequence length="1277" mass="143777">MKKRANYLTRQFEVAWETAKQKPKPKLLRVMFRLNAKPMLIAVLPRLIYDVTLFIPIFAQSVMINFGTKWNDIENSESSWTNEQVAESLSWQYQKWTGAMFGLFVAIIALTSSVCGHYFTYITTVVGQKMRSTLVMAMYERIFAMNAKSQSTTPHGQILNMMSVDANCVNDMCSQVHLLWSCTLEVILSLIWLFYLVQWSACAGLLVMLISVFLNIVIAKLTVNQMKQLMIIKDTRVKLMTEVLNAIKTVKVMVWERHLHGQLHDTRKKEVKRILWVIAFRSCMNFIVWAIPPTVSFVTYLILIIIQHGSADAIGPKEAFLTLGLFNIMRLPLIRFPKLLNDTMQGVTSLRRIQEFLMKGEDQKDRDADNVIAAVETAAPDAPSIAVEHATYTWEDNDSTALSDINFTAKKGQLIGIIGEVGCGKSAFFRSLLGNLHKTNGMALYNGKIGYVAQNAWVQNLTVHDNVVFGKKHNNDVYEKVVAACELRNDLENFPGADQMEVGIGGSNLSGGQKQRLALARAAYQNADIYLLDDCLSAVDANVGQNIFNNCIKGILREKTRVLITQTFQYLPECDYIYVMKNNTFVEQGTFEELHAQQESEFLRLYSNYVANVSHQDEHGKRILKRKMKNGIKVTQLIHGESRDTSSILKTMMTYIKYGGWFNFAMVVFFFFVSSFLLLASNFWLVLWTDPSKKDQYEFTKSLNGYELVGIYGGIIAVVLFLFIFRFFFLGALNGKASIKIHFDALNHVLNSPMSFFQTTPIGRILNRFSENLFTLDDKINLSLAQFIASVTMLVVLIIIPVMVNSLMLPVMALGLFWFFYVFKIYMKYAKQLLRLDVVNRSPLYNSFQETLLGLDTIKVMHNERRFTSILSNKLNKQQKIYYANNVCQRWLGVRVELVGCLSLGAIVTVGAIQIASISPSLIALMVMYMFQYNNILTQFVQSCVEVQMASTAVAAVCDYLDLPSERGITEDDPTVTGRVGPNWPEQGDVKFENLTMTYSAELPPAVNDLTVHVNPGESVGIVGRTGAGKSSIMVALFRLYEPTSGCVIIDGVNTSTLSLETLRSRLCVIPQEPVLFRGTLRKNLDVLGKHTDEEMIQALQDVNMKESLFSKGDGLNLEIAEGGANFSIGERQLICLARGLLSRSKVIILDEATANVDLQTEKRIFDALFTHCKGSTMFMIAHRLHTILTCDKVLMLEKGHVVGFGQPDELKKTCAEFASLVSKTGLGGEHSDEQEDHKEEKDVKPKDEVKQETKEEKLVDVPEVKAVEPPKSPSIL</sequence>
<dbReference type="PROSITE" id="PS50929">
    <property type="entry name" value="ABC_TM1F"/>
    <property type="match status" value="2"/>
</dbReference>